<evidence type="ECO:0000256" key="9">
    <source>
        <dbReference type="RuleBase" id="RU362091"/>
    </source>
</evidence>
<evidence type="ECO:0000256" key="3">
    <source>
        <dbReference type="ARBA" id="ARBA00022448"/>
    </source>
</evidence>
<dbReference type="PROSITE" id="PS50283">
    <property type="entry name" value="NA_SOLUT_SYMP_3"/>
    <property type="match status" value="1"/>
</dbReference>
<dbReference type="RefSeq" id="WP_146682133.1">
    <property type="nucleotide sequence ID" value="NZ_CP019646.1"/>
</dbReference>
<dbReference type="EMBL" id="CP019646">
    <property type="protein sequence ID" value="AQQ69827.1"/>
    <property type="molecule type" value="Genomic_DNA"/>
</dbReference>
<dbReference type="GO" id="GO:0006847">
    <property type="term" value="P:plasma membrane acetate transport"/>
    <property type="evidence" value="ECO:0007669"/>
    <property type="project" value="TreeGrafter"/>
</dbReference>
<sequence>MIALFFGTATLPHVLIRHYTVPDSTAARRSIIVAISAIGLFYILTLFLGLGAIANGVLNPETDNMSAPLLARSFGGVLFAIITALAFATVLGSVSGLIVAASGAVANDLLDRFFKRSMTEKTKVLAAKLTAVTVGILAVILGILFKGVNVGFLVGWEFAVAASANFPAIIMVHFWKRTTAPGIISSIFVGIIVSLGIIMAGPDMFRLSGFQKQMRGYPWAAGNYFDAA</sequence>
<keyword evidence="8 10" id="KW-0472">Membrane</keyword>
<feature type="transmembrane region" description="Helical" evidence="10">
    <location>
        <begin position="182"/>
        <end position="201"/>
    </location>
</feature>
<dbReference type="PANTHER" id="PTHR48086:SF6">
    <property type="entry name" value="CATION_ACETATE SYMPORTER ACTP"/>
    <property type="match status" value="1"/>
</dbReference>
<dbReference type="AlphaFoldDB" id="A0A1Q2MC24"/>
<evidence type="ECO:0000256" key="5">
    <source>
        <dbReference type="ARBA" id="ARBA00022692"/>
    </source>
</evidence>
<keyword evidence="4" id="KW-1003">Cell membrane</keyword>
<evidence type="ECO:0000256" key="7">
    <source>
        <dbReference type="ARBA" id="ARBA00022989"/>
    </source>
</evidence>
<dbReference type="STRING" id="1851148.SMSP2_00161"/>
<keyword evidence="5 10" id="KW-0812">Transmembrane</keyword>
<name>A0A1Q2MC24_9BACT</name>
<keyword evidence="3" id="KW-0813">Transport</keyword>
<dbReference type="Gene3D" id="1.20.1730.10">
    <property type="entry name" value="Sodium/glucose cotransporter"/>
    <property type="match status" value="1"/>
</dbReference>
<comment type="similarity">
    <text evidence="2 9">Belongs to the sodium:solute symporter (SSF) (TC 2.A.21) family.</text>
</comment>
<evidence type="ECO:0000256" key="8">
    <source>
        <dbReference type="ARBA" id="ARBA00023136"/>
    </source>
</evidence>
<dbReference type="InterPro" id="IPR038377">
    <property type="entry name" value="Na/Glc_symporter_sf"/>
</dbReference>
<evidence type="ECO:0000256" key="2">
    <source>
        <dbReference type="ARBA" id="ARBA00006434"/>
    </source>
</evidence>
<dbReference type="OrthoDB" id="9814523at2"/>
<dbReference type="Pfam" id="PF00474">
    <property type="entry name" value="SSF"/>
    <property type="match status" value="1"/>
</dbReference>
<dbReference type="KEGG" id="pbas:SMSP2_00161"/>
<dbReference type="PANTHER" id="PTHR48086">
    <property type="entry name" value="SODIUM/PROLINE SYMPORTER-RELATED"/>
    <property type="match status" value="1"/>
</dbReference>
<keyword evidence="12" id="KW-1185">Reference proteome</keyword>
<evidence type="ECO:0000256" key="6">
    <source>
        <dbReference type="ARBA" id="ARBA00022847"/>
    </source>
</evidence>
<organism evidence="11 12">
    <name type="scientific">Limihaloglobus sulfuriphilus</name>
    <dbReference type="NCBI Taxonomy" id="1851148"/>
    <lineage>
        <taxon>Bacteria</taxon>
        <taxon>Pseudomonadati</taxon>
        <taxon>Planctomycetota</taxon>
        <taxon>Phycisphaerae</taxon>
        <taxon>Sedimentisphaerales</taxon>
        <taxon>Sedimentisphaeraceae</taxon>
        <taxon>Limihaloglobus</taxon>
    </lineage>
</organism>
<gene>
    <name evidence="11" type="primary">actP</name>
    <name evidence="11" type="ORF">SMSP2_00161</name>
</gene>
<feature type="transmembrane region" description="Helical" evidence="10">
    <location>
        <begin position="151"/>
        <end position="175"/>
    </location>
</feature>
<comment type="subcellular location">
    <subcellularLocation>
        <location evidence="1">Cell membrane</location>
        <topology evidence="1">Multi-pass membrane protein</topology>
    </subcellularLocation>
</comment>
<protein>
    <submittedName>
        <fullName evidence="11">Acetate transporter ActP</fullName>
    </submittedName>
</protein>
<keyword evidence="7 10" id="KW-1133">Transmembrane helix</keyword>
<evidence type="ECO:0000313" key="11">
    <source>
        <dbReference type="EMBL" id="AQQ69827.1"/>
    </source>
</evidence>
<proteinExistence type="inferred from homology"/>
<accession>A0A1Q2MC24</accession>
<feature type="transmembrane region" description="Helical" evidence="10">
    <location>
        <begin position="74"/>
        <end position="105"/>
    </location>
</feature>
<dbReference type="InterPro" id="IPR050277">
    <property type="entry name" value="Sodium:Solute_Symporter"/>
</dbReference>
<evidence type="ECO:0000256" key="1">
    <source>
        <dbReference type="ARBA" id="ARBA00004651"/>
    </source>
</evidence>
<reference evidence="12" key="1">
    <citation type="submission" date="2017-02" db="EMBL/GenBank/DDBJ databases">
        <title>Comparative genomics and description of representatives of a novel lineage of planctomycetes thriving in anoxic sediments.</title>
        <authorList>
            <person name="Spring S."/>
            <person name="Bunk B."/>
            <person name="Sproer C."/>
        </authorList>
    </citation>
    <scope>NUCLEOTIDE SEQUENCE [LARGE SCALE GENOMIC DNA]</scope>
    <source>
        <strain evidence="12">SM-Chi-D1</strain>
    </source>
</reference>
<evidence type="ECO:0000256" key="10">
    <source>
        <dbReference type="SAM" id="Phobius"/>
    </source>
</evidence>
<dbReference type="GO" id="GO:0005886">
    <property type="term" value="C:plasma membrane"/>
    <property type="evidence" value="ECO:0007669"/>
    <property type="project" value="UniProtKB-SubCell"/>
</dbReference>
<evidence type="ECO:0000256" key="4">
    <source>
        <dbReference type="ARBA" id="ARBA00022475"/>
    </source>
</evidence>
<feature type="transmembrane region" description="Helical" evidence="10">
    <location>
        <begin position="125"/>
        <end position="145"/>
    </location>
</feature>
<dbReference type="Proteomes" id="UP000188181">
    <property type="component" value="Chromosome"/>
</dbReference>
<feature type="transmembrane region" description="Helical" evidence="10">
    <location>
        <begin position="31"/>
        <end position="54"/>
    </location>
</feature>
<dbReference type="GO" id="GO:0015123">
    <property type="term" value="F:acetate transmembrane transporter activity"/>
    <property type="evidence" value="ECO:0007669"/>
    <property type="project" value="TreeGrafter"/>
</dbReference>
<evidence type="ECO:0000313" key="12">
    <source>
        <dbReference type="Proteomes" id="UP000188181"/>
    </source>
</evidence>
<dbReference type="InterPro" id="IPR001734">
    <property type="entry name" value="Na/solute_symporter"/>
</dbReference>
<dbReference type="GO" id="GO:0015293">
    <property type="term" value="F:symporter activity"/>
    <property type="evidence" value="ECO:0007669"/>
    <property type="project" value="UniProtKB-KW"/>
</dbReference>
<keyword evidence="6" id="KW-0769">Symport</keyword>